<evidence type="ECO:0000259" key="3">
    <source>
        <dbReference type="Pfam" id="PF13843"/>
    </source>
</evidence>
<evidence type="ECO:0000313" key="4">
    <source>
        <dbReference type="EMBL" id="KAE9522433.1"/>
    </source>
</evidence>
<dbReference type="InterPro" id="IPR029526">
    <property type="entry name" value="PGBD"/>
</dbReference>
<keyword evidence="2" id="KW-0732">Signal</keyword>
<feature type="chain" id="PRO_5026347476" description="PiggyBac transposable element-derived protein domain-containing protein" evidence="2">
    <location>
        <begin position="23"/>
        <end position="492"/>
    </location>
</feature>
<feature type="region of interest" description="Disordered" evidence="1">
    <location>
        <begin position="169"/>
        <end position="196"/>
    </location>
</feature>
<dbReference type="OrthoDB" id="123207at2759"/>
<feature type="compositionally biased region" description="Low complexity" evidence="1">
    <location>
        <begin position="237"/>
        <end position="255"/>
    </location>
</feature>
<dbReference type="EMBL" id="VYZN01001196">
    <property type="protein sequence ID" value="KAE9522433.1"/>
    <property type="molecule type" value="Genomic_DNA"/>
</dbReference>
<evidence type="ECO:0000313" key="5">
    <source>
        <dbReference type="Proteomes" id="UP000475862"/>
    </source>
</evidence>
<dbReference type="AlphaFoldDB" id="A0A6G0SVP4"/>
<feature type="signal peptide" evidence="2">
    <location>
        <begin position="1"/>
        <end position="22"/>
    </location>
</feature>
<comment type="caution">
    <text evidence="4">The sequence shown here is derived from an EMBL/GenBank/DDBJ whole genome shotgun (WGS) entry which is preliminary data.</text>
</comment>
<accession>A0A6G0SVP4</accession>
<gene>
    <name evidence="4" type="ORF">AGLY_017158</name>
</gene>
<feature type="region of interest" description="Disordered" evidence="1">
    <location>
        <begin position="237"/>
        <end position="280"/>
    </location>
</feature>
<dbReference type="PANTHER" id="PTHR47272">
    <property type="entry name" value="DDE_TNP_1_7 DOMAIN-CONTAINING PROTEIN"/>
    <property type="match status" value="1"/>
</dbReference>
<proteinExistence type="predicted"/>
<dbReference type="PANTHER" id="PTHR47272:SF1">
    <property type="entry name" value="PIGGYBAC TRANSPOSABLE ELEMENT-DERIVED PROTEIN 3-LIKE"/>
    <property type="match status" value="1"/>
</dbReference>
<feature type="compositionally biased region" description="Low complexity" evidence="1">
    <location>
        <begin position="184"/>
        <end position="196"/>
    </location>
</feature>
<reference evidence="4 5" key="1">
    <citation type="submission" date="2019-08" db="EMBL/GenBank/DDBJ databases">
        <title>The genome of the soybean aphid Biotype 1, its phylome, world population structure and adaptation to the North American continent.</title>
        <authorList>
            <person name="Giordano R."/>
            <person name="Donthu R.K."/>
            <person name="Hernandez A.G."/>
            <person name="Wright C.L."/>
            <person name="Zimin A.V."/>
        </authorList>
    </citation>
    <scope>NUCLEOTIDE SEQUENCE [LARGE SCALE GENOMIC DNA]</scope>
    <source>
        <tissue evidence="4">Whole aphids</tissue>
    </source>
</reference>
<evidence type="ECO:0000256" key="1">
    <source>
        <dbReference type="SAM" id="MobiDB-lite"/>
    </source>
</evidence>
<feature type="domain" description="PiggyBac transposable element-derived protein" evidence="3">
    <location>
        <begin position="420"/>
        <end position="490"/>
    </location>
</feature>
<dbReference type="Pfam" id="PF13843">
    <property type="entry name" value="DDE_Tnp_1_7"/>
    <property type="match status" value="1"/>
</dbReference>
<feature type="compositionally biased region" description="Polar residues" evidence="1">
    <location>
        <begin position="260"/>
        <end position="280"/>
    </location>
</feature>
<evidence type="ECO:0000256" key="2">
    <source>
        <dbReference type="SAM" id="SignalP"/>
    </source>
</evidence>
<keyword evidence="5" id="KW-1185">Reference proteome</keyword>
<name>A0A6G0SVP4_APHGL</name>
<dbReference type="Proteomes" id="UP000475862">
    <property type="component" value="Unassembled WGS sequence"/>
</dbReference>
<organism evidence="4 5">
    <name type="scientific">Aphis glycines</name>
    <name type="common">Soybean aphid</name>
    <dbReference type="NCBI Taxonomy" id="307491"/>
    <lineage>
        <taxon>Eukaryota</taxon>
        <taxon>Metazoa</taxon>
        <taxon>Ecdysozoa</taxon>
        <taxon>Arthropoda</taxon>
        <taxon>Hexapoda</taxon>
        <taxon>Insecta</taxon>
        <taxon>Pterygota</taxon>
        <taxon>Neoptera</taxon>
        <taxon>Paraneoptera</taxon>
        <taxon>Hemiptera</taxon>
        <taxon>Sternorrhyncha</taxon>
        <taxon>Aphidomorpha</taxon>
        <taxon>Aphidoidea</taxon>
        <taxon>Aphididae</taxon>
        <taxon>Aphidini</taxon>
        <taxon>Aphis</taxon>
        <taxon>Aphis</taxon>
    </lineage>
</organism>
<protein>
    <recommendedName>
        <fullName evidence="3">PiggyBac transposable element-derived protein domain-containing protein</fullName>
    </recommendedName>
</protein>
<sequence>MFIPVFVFAVMLNFYHFDSIFSKEVSIKFDNCKDCFSSTCYNISLGWCNLHSDNITAECYVCSKEDGNQQYYTIDECFTYCSMTKCYCDGLCYKCVEDNTDTSKFTCRYTLSLCLDHSDPSGLGDLEITLISLIRLNNLTIQDLIFSFVFCENTNLRTQKILAMIPLERSESSGNESSDEHVDYASNYDSSSSSLSANANENELDELLKNFELNPIDEATREFFDSIDENIIEEEISTTNFSPTFPSTSGTSPLPETEFVSPQPSTSAAMSSKSKQLSTRTSKRILNYNVRTPSIPLPSSQPSTLPEAQFVSPRSSRKYNIEHMQFKWKSEKQFNFGVEIPNYEFHTNNKEALTPYVYFKRFFSDDIFDLIVQEKEGNRYSIDEMMIPYKGWNINGQVFDILPYGGESKFTDIKFTEYENKYFGLGGKVILALASTIPRKPLLVIYYDIFFTSPELIYHLRKKYGILSLGTVQQNHLRNSPLLDEKKFTKKR</sequence>